<feature type="region of interest" description="Disordered" evidence="1">
    <location>
        <begin position="1"/>
        <end position="31"/>
    </location>
</feature>
<feature type="compositionally biased region" description="Polar residues" evidence="1">
    <location>
        <begin position="1"/>
        <end position="10"/>
    </location>
</feature>
<comment type="caution">
    <text evidence="2">The sequence shown here is derived from an EMBL/GenBank/DDBJ whole genome shotgun (WGS) entry which is preliminary data.</text>
</comment>
<reference evidence="2" key="1">
    <citation type="submission" date="2020-10" db="EMBL/GenBank/DDBJ databases">
        <title>The Whole-Genome Sequence of Metschnikowia persimmonesis, a Novel Endophytic Yeast Species Isolated from Medicinal Plant Diospyros kaki Thumb.</title>
        <authorList>
            <person name="Rahmat E."/>
            <person name="Kang Y."/>
        </authorList>
    </citation>
    <scope>NUCLEOTIDE SEQUENCE</scope>
    <source>
        <strain evidence="2">KIOM G15050</strain>
    </source>
</reference>
<dbReference type="Proteomes" id="UP000649328">
    <property type="component" value="Unassembled WGS sequence"/>
</dbReference>
<sequence length="61" mass="7334">MRVLNQLKSQKNSKRFRRQNKQSNVVGRDPTWRILRKSKQEQLPLPRNRATYTQGTIVRNL</sequence>
<evidence type="ECO:0000313" key="2">
    <source>
        <dbReference type="EMBL" id="KAF8001108.1"/>
    </source>
</evidence>
<feature type="compositionally biased region" description="Basic residues" evidence="1">
    <location>
        <begin position="11"/>
        <end position="20"/>
    </location>
</feature>
<name>A0A8H7LAS4_9ASCO</name>
<accession>A0A8H7LAS4</accession>
<evidence type="ECO:0000256" key="1">
    <source>
        <dbReference type="SAM" id="MobiDB-lite"/>
    </source>
</evidence>
<dbReference type="AlphaFoldDB" id="A0A8H7LAS4"/>
<evidence type="ECO:0000313" key="3">
    <source>
        <dbReference type="Proteomes" id="UP000649328"/>
    </source>
</evidence>
<dbReference type="EMBL" id="JACBPP010000006">
    <property type="protein sequence ID" value="KAF8001108.1"/>
    <property type="molecule type" value="Genomic_DNA"/>
</dbReference>
<proteinExistence type="predicted"/>
<keyword evidence="3" id="KW-1185">Reference proteome</keyword>
<gene>
    <name evidence="2" type="ORF">HF325_004897</name>
</gene>
<protein>
    <submittedName>
        <fullName evidence="2">Uncharacterized protein</fullName>
    </submittedName>
</protein>
<organism evidence="2 3">
    <name type="scientific">Metschnikowia pulcherrima</name>
    <dbReference type="NCBI Taxonomy" id="27326"/>
    <lineage>
        <taxon>Eukaryota</taxon>
        <taxon>Fungi</taxon>
        <taxon>Dikarya</taxon>
        <taxon>Ascomycota</taxon>
        <taxon>Saccharomycotina</taxon>
        <taxon>Pichiomycetes</taxon>
        <taxon>Metschnikowiaceae</taxon>
        <taxon>Metschnikowia</taxon>
    </lineage>
</organism>